<evidence type="ECO:0000313" key="4">
    <source>
        <dbReference type="EMBL" id="GLV60639.1"/>
    </source>
</evidence>
<dbReference type="SUPFAM" id="SSF46955">
    <property type="entry name" value="Putative DNA-binding domain"/>
    <property type="match status" value="1"/>
</dbReference>
<comment type="caution">
    <text evidence="4">The sequence shown here is derived from an EMBL/GenBank/DDBJ whole genome shotgun (WGS) entry which is preliminary data.</text>
</comment>
<evidence type="ECO:0000313" key="5">
    <source>
        <dbReference type="Proteomes" id="UP001344906"/>
    </source>
</evidence>
<proteinExistence type="predicted"/>
<dbReference type="EMBL" id="BSRI01000002">
    <property type="protein sequence ID" value="GLV60639.1"/>
    <property type="molecule type" value="Genomic_DNA"/>
</dbReference>
<dbReference type="PROSITE" id="PS50937">
    <property type="entry name" value="HTH_MERR_2"/>
    <property type="match status" value="1"/>
</dbReference>
<dbReference type="CDD" id="cd01109">
    <property type="entry name" value="HTH_YyaN"/>
    <property type="match status" value="1"/>
</dbReference>
<dbReference type="InterPro" id="IPR009061">
    <property type="entry name" value="DNA-bd_dom_put_sf"/>
</dbReference>
<reference evidence="4 5" key="1">
    <citation type="submission" date="2023-02" db="EMBL/GenBank/DDBJ databases">
        <title>Dictyobacter halimunensis sp. nov., a new member of the class Ktedonobacteria from forest soil in a geothermal area.</title>
        <authorList>
            <person name="Rachmania M.K."/>
            <person name="Ningsih F."/>
            <person name="Sakai Y."/>
            <person name="Yabe S."/>
            <person name="Yokota A."/>
            <person name="Sjamsuridzal W."/>
        </authorList>
    </citation>
    <scope>NUCLEOTIDE SEQUENCE [LARGE SCALE GENOMIC DNA]</scope>
    <source>
        <strain evidence="4 5">S3.2.2.5</strain>
    </source>
</reference>
<dbReference type="PANTHER" id="PTHR30204">
    <property type="entry name" value="REDOX-CYCLING DRUG-SENSING TRANSCRIPTIONAL ACTIVATOR SOXR"/>
    <property type="match status" value="1"/>
</dbReference>
<name>A0ABQ6G281_9CHLR</name>
<dbReference type="Proteomes" id="UP001344906">
    <property type="component" value="Unassembled WGS sequence"/>
</dbReference>
<dbReference type="SMART" id="SM00422">
    <property type="entry name" value="HTH_MERR"/>
    <property type="match status" value="1"/>
</dbReference>
<protein>
    <submittedName>
        <fullName evidence="4">MerR family transcriptional regulator</fullName>
    </submittedName>
</protein>
<evidence type="ECO:0000256" key="1">
    <source>
        <dbReference type="ARBA" id="ARBA00023125"/>
    </source>
</evidence>
<gene>
    <name evidence="4" type="ORF">KDH_74580</name>
</gene>
<keyword evidence="5" id="KW-1185">Reference proteome</keyword>
<evidence type="ECO:0000256" key="2">
    <source>
        <dbReference type="SAM" id="Coils"/>
    </source>
</evidence>
<dbReference type="RefSeq" id="WP_338257764.1">
    <property type="nucleotide sequence ID" value="NZ_BSRI01000002.1"/>
</dbReference>
<dbReference type="Pfam" id="PF13411">
    <property type="entry name" value="MerR_1"/>
    <property type="match status" value="1"/>
</dbReference>
<keyword evidence="1" id="KW-0238">DNA-binding</keyword>
<evidence type="ECO:0000259" key="3">
    <source>
        <dbReference type="PROSITE" id="PS50937"/>
    </source>
</evidence>
<dbReference type="InterPro" id="IPR000551">
    <property type="entry name" value="MerR-type_HTH_dom"/>
</dbReference>
<keyword evidence="2" id="KW-0175">Coiled coil</keyword>
<accession>A0ABQ6G281</accession>
<organism evidence="4 5">
    <name type="scientific">Dictyobacter halimunensis</name>
    <dbReference type="NCBI Taxonomy" id="3026934"/>
    <lineage>
        <taxon>Bacteria</taxon>
        <taxon>Bacillati</taxon>
        <taxon>Chloroflexota</taxon>
        <taxon>Ktedonobacteria</taxon>
        <taxon>Ktedonobacterales</taxon>
        <taxon>Dictyobacteraceae</taxon>
        <taxon>Dictyobacter</taxon>
    </lineage>
</organism>
<sequence length="153" mass="17573">MEDLATITQPESFTIQELSKQSGLSEPTLRYYEKIGLLQPVPRDPRSGHRRYPAHTVRVVNALSCLRASGLSIEDMRTYLRLLEKGPQGTAQQKELFQAHVVELERQIERLQLRKQYLEGKVAYCDALERGDMEAVQRIIEENHRLAEKIISG</sequence>
<dbReference type="InterPro" id="IPR047057">
    <property type="entry name" value="MerR_fam"/>
</dbReference>
<dbReference type="PANTHER" id="PTHR30204:SF98">
    <property type="entry name" value="HTH-TYPE TRANSCRIPTIONAL REGULATOR ADHR"/>
    <property type="match status" value="1"/>
</dbReference>
<dbReference type="Gene3D" id="1.10.1660.10">
    <property type="match status" value="1"/>
</dbReference>
<feature type="domain" description="HTH merR-type" evidence="3">
    <location>
        <begin position="12"/>
        <end position="82"/>
    </location>
</feature>
<feature type="coiled-coil region" evidence="2">
    <location>
        <begin position="94"/>
        <end position="121"/>
    </location>
</feature>